<evidence type="ECO:0000313" key="6">
    <source>
        <dbReference type="Proteomes" id="UP000634136"/>
    </source>
</evidence>
<keyword evidence="6" id="KW-1185">Reference proteome</keyword>
<dbReference type="OrthoDB" id="1337600at2759"/>
<dbReference type="InterPro" id="IPR011992">
    <property type="entry name" value="EF-hand-dom_pair"/>
</dbReference>
<dbReference type="InterPro" id="IPR018247">
    <property type="entry name" value="EF_Hand_1_Ca_BS"/>
</dbReference>
<dbReference type="Gene3D" id="1.10.238.10">
    <property type="entry name" value="EF-hand"/>
    <property type="match status" value="2"/>
</dbReference>
<dbReference type="SUPFAM" id="SSF47473">
    <property type="entry name" value="EF-hand"/>
    <property type="match status" value="1"/>
</dbReference>
<proteinExistence type="predicted"/>
<sequence>MTLLSMGNVKGGIQVRNPAEEIKKTLKEADKNGDGRLSKNELEYAFRQLGAYVPGWRAYRGLCRFDNNQDNVISGDELDDLVEYALNKKVTSDGKRVMSMEEFKRWLQRFDGNGDGRISQSELREAVRLSRGLFASWKSKKSIKSCIDANHNGFIDDHEFRNLAQFAENYLNIKIINF</sequence>
<organism evidence="5 6">
    <name type="scientific">Senna tora</name>
    <dbReference type="NCBI Taxonomy" id="362788"/>
    <lineage>
        <taxon>Eukaryota</taxon>
        <taxon>Viridiplantae</taxon>
        <taxon>Streptophyta</taxon>
        <taxon>Embryophyta</taxon>
        <taxon>Tracheophyta</taxon>
        <taxon>Spermatophyta</taxon>
        <taxon>Magnoliopsida</taxon>
        <taxon>eudicotyledons</taxon>
        <taxon>Gunneridae</taxon>
        <taxon>Pentapetalae</taxon>
        <taxon>rosids</taxon>
        <taxon>fabids</taxon>
        <taxon>Fabales</taxon>
        <taxon>Fabaceae</taxon>
        <taxon>Caesalpinioideae</taxon>
        <taxon>Cassia clade</taxon>
        <taxon>Senna</taxon>
    </lineage>
</organism>
<dbReference type="PROSITE" id="PS50222">
    <property type="entry name" value="EF_HAND_2"/>
    <property type="match status" value="2"/>
</dbReference>
<dbReference type="PROSITE" id="PS00018">
    <property type="entry name" value="EF_HAND_1"/>
    <property type="match status" value="4"/>
</dbReference>
<evidence type="ECO:0000256" key="3">
    <source>
        <dbReference type="ARBA" id="ARBA00022837"/>
    </source>
</evidence>
<dbReference type="InterPro" id="IPR002048">
    <property type="entry name" value="EF_hand_dom"/>
</dbReference>
<accession>A0A834TXY5</accession>
<dbReference type="AlphaFoldDB" id="A0A834TXY5"/>
<dbReference type="GO" id="GO:0005509">
    <property type="term" value="F:calcium ion binding"/>
    <property type="evidence" value="ECO:0007669"/>
    <property type="project" value="InterPro"/>
</dbReference>
<feature type="domain" description="EF-hand" evidence="4">
    <location>
        <begin position="98"/>
        <end position="133"/>
    </location>
</feature>
<evidence type="ECO:0000256" key="1">
    <source>
        <dbReference type="ARBA" id="ARBA00022723"/>
    </source>
</evidence>
<dbReference type="CDD" id="cd00051">
    <property type="entry name" value="EFh"/>
    <property type="match status" value="1"/>
</dbReference>
<feature type="domain" description="EF-hand" evidence="4">
    <location>
        <begin position="17"/>
        <end position="52"/>
    </location>
</feature>
<evidence type="ECO:0000256" key="2">
    <source>
        <dbReference type="ARBA" id="ARBA00022737"/>
    </source>
</evidence>
<comment type="caution">
    <text evidence="5">The sequence shown here is derived from an EMBL/GenBank/DDBJ whole genome shotgun (WGS) entry which is preliminary data.</text>
</comment>
<dbReference type="Pfam" id="PF13202">
    <property type="entry name" value="EF-hand_5"/>
    <property type="match status" value="2"/>
</dbReference>
<keyword evidence="1" id="KW-0479">Metal-binding</keyword>
<dbReference type="SMART" id="SM00054">
    <property type="entry name" value="EFh"/>
    <property type="match status" value="2"/>
</dbReference>
<dbReference type="Proteomes" id="UP000634136">
    <property type="component" value="Unassembled WGS sequence"/>
</dbReference>
<gene>
    <name evidence="5" type="ORF">G2W53_012966</name>
</gene>
<keyword evidence="2" id="KW-0677">Repeat</keyword>
<dbReference type="InterPro" id="IPR039647">
    <property type="entry name" value="EF_hand_pair_protein_CML-like"/>
</dbReference>
<evidence type="ECO:0000259" key="4">
    <source>
        <dbReference type="PROSITE" id="PS50222"/>
    </source>
</evidence>
<evidence type="ECO:0000313" key="5">
    <source>
        <dbReference type="EMBL" id="KAF7830633.1"/>
    </source>
</evidence>
<dbReference type="Pfam" id="PF13499">
    <property type="entry name" value="EF-hand_7"/>
    <property type="match status" value="1"/>
</dbReference>
<dbReference type="EMBL" id="JAAIUW010000005">
    <property type="protein sequence ID" value="KAF7830633.1"/>
    <property type="molecule type" value="Genomic_DNA"/>
</dbReference>
<reference evidence="5" key="1">
    <citation type="submission" date="2020-09" db="EMBL/GenBank/DDBJ databases">
        <title>Genome-Enabled Discovery of Anthraquinone Biosynthesis in Senna tora.</title>
        <authorList>
            <person name="Kang S.-H."/>
            <person name="Pandey R.P."/>
            <person name="Lee C.-M."/>
            <person name="Sim J.-S."/>
            <person name="Jeong J.-T."/>
            <person name="Choi B.-S."/>
            <person name="Jung M."/>
            <person name="Ginzburg D."/>
            <person name="Zhao K."/>
            <person name="Won S.Y."/>
            <person name="Oh T.-J."/>
            <person name="Yu Y."/>
            <person name="Kim N.-H."/>
            <person name="Lee O.R."/>
            <person name="Lee T.-H."/>
            <person name="Bashyal P."/>
            <person name="Kim T.-S."/>
            <person name="Lee W.-H."/>
            <person name="Kawkins C."/>
            <person name="Kim C.-K."/>
            <person name="Kim J.S."/>
            <person name="Ahn B.O."/>
            <person name="Rhee S.Y."/>
            <person name="Sohng J.K."/>
        </authorList>
    </citation>
    <scope>NUCLEOTIDE SEQUENCE</scope>
    <source>
        <tissue evidence="5">Leaf</tissue>
    </source>
</reference>
<protein>
    <submittedName>
        <fullName evidence="5">Polcalcin Phl p 7-like</fullName>
    </submittedName>
</protein>
<dbReference type="PANTHER" id="PTHR10891">
    <property type="entry name" value="EF-HAND CALCIUM-BINDING DOMAIN CONTAINING PROTEIN"/>
    <property type="match status" value="1"/>
</dbReference>
<keyword evidence="3" id="KW-0106">Calcium</keyword>
<name>A0A834TXY5_9FABA</name>